<dbReference type="Proteomes" id="UP000316621">
    <property type="component" value="Chromosome 5"/>
</dbReference>
<proteinExistence type="predicted"/>
<evidence type="ECO:0000313" key="1">
    <source>
        <dbReference type="EMBL" id="RZC60384.1"/>
    </source>
</evidence>
<name>A0A4Y7JGY7_PAPSO</name>
<accession>A0A4Y7JGY7</accession>
<gene>
    <name evidence="1" type="ORF">C5167_022146</name>
</gene>
<evidence type="ECO:0000313" key="2">
    <source>
        <dbReference type="Proteomes" id="UP000316621"/>
    </source>
</evidence>
<protein>
    <submittedName>
        <fullName evidence="1">Uncharacterized protein</fullName>
    </submittedName>
</protein>
<dbReference type="AlphaFoldDB" id="A0A4Y7JGY7"/>
<dbReference type="Gramene" id="RZC60384">
    <property type="protein sequence ID" value="RZC60384"/>
    <property type="gene ID" value="C5167_022146"/>
</dbReference>
<organism evidence="1 2">
    <name type="scientific">Papaver somniferum</name>
    <name type="common">Opium poppy</name>
    <dbReference type="NCBI Taxonomy" id="3469"/>
    <lineage>
        <taxon>Eukaryota</taxon>
        <taxon>Viridiplantae</taxon>
        <taxon>Streptophyta</taxon>
        <taxon>Embryophyta</taxon>
        <taxon>Tracheophyta</taxon>
        <taxon>Spermatophyta</taxon>
        <taxon>Magnoliopsida</taxon>
        <taxon>Ranunculales</taxon>
        <taxon>Papaveraceae</taxon>
        <taxon>Papaveroideae</taxon>
        <taxon>Papaver</taxon>
    </lineage>
</organism>
<sequence>MDLFLISSRMKRTHALDILNLVKNCWTTRVSNPEQRIPISDTNWFESFIQALLDVLRDQAGNIFQ</sequence>
<keyword evidence="2" id="KW-1185">Reference proteome</keyword>
<reference evidence="1 2" key="1">
    <citation type="journal article" date="2018" name="Science">
        <title>The opium poppy genome and morphinan production.</title>
        <authorList>
            <person name="Guo L."/>
            <person name="Winzer T."/>
            <person name="Yang X."/>
            <person name="Li Y."/>
            <person name="Ning Z."/>
            <person name="He Z."/>
            <person name="Teodor R."/>
            <person name="Lu Y."/>
            <person name="Bowser T.A."/>
            <person name="Graham I.A."/>
            <person name="Ye K."/>
        </authorList>
    </citation>
    <scope>NUCLEOTIDE SEQUENCE [LARGE SCALE GENOMIC DNA]</scope>
    <source>
        <strain evidence="2">cv. HN1</strain>
        <tissue evidence="1">Leaves</tissue>
    </source>
</reference>
<dbReference type="EMBL" id="CM010719">
    <property type="protein sequence ID" value="RZC60384.1"/>
    <property type="molecule type" value="Genomic_DNA"/>
</dbReference>